<dbReference type="Proteomes" id="UP000280475">
    <property type="component" value="Chromosome"/>
</dbReference>
<sequence length="197" mass="22880">MHNKRNCYSSSTDNDEYLKKVTVGRRKSHNAPIELVDYNPNWVDLFGKEAKRIKSILDNKVLQLEHVGSTSVPDLCAKPIIDILLVVADSSCESSYVPALESAGYILRIREPAWYEHRLFKGPDTDINLHVFSEGALEINKMLRFRNWLRTNREDREKYAKVKRELAQNTWENVQDYADAKTEIIERIMKRANSNIL</sequence>
<dbReference type="Pfam" id="PF04229">
    <property type="entry name" value="GrpB"/>
    <property type="match status" value="1"/>
</dbReference>
<dbReference type="RefSeq" id="WP_061840754.1">
    <property type="nucleotide sequence ID" value="NZ_BKBJ01000005.1"/>
</dbReference>
<dbReference type="Gene3D" id="3.30.460.10">
    <property type="entry name" value="Beta Polymerase, domain 2"/>
    <property type="match status" value="1"/>
</dbReference>
<reference evidence="1 2" key="1">
    <citation type="journal article" date="2012" name="Int. J. Syst. Evol. Microbiol.">
        <title>Characterization of Tetragenococcus strains from sugar thick juice reveals a novel species, Tetragenococcus osmophilus sp. nov., and divides Tetragenococcus halophilus into two subspecies, T. halophilus subsp. halophilus subsp. nov. and T. halophilus subsp. flandriensis subsp. nov.</title>
        <authorList>
            <person name="Juste A."/>
            <person name="Van Trappen S."/>
            <person name="Verreth C."/>
            <person name="Cleenwerck I."/>
            <person name="De Vos P."/>
            <person name="Lievens B."/>
            <person name="Willems K.A."/>
        </authorList>
    </citation>
    <scope>NUCLEOTIDE SEQUENCE [LARGE SCALE GENOMIC DNA]</scope>
    <source>
        <strain evidence="1 2">LMG 26042</strain>
    </source>
</reference>
<evidence type="ECO:0000313" key="2">
    <source>
        <dbReference type="Proteomes" id="UP000280475"/>
    </source>
</evidence>
<accession>A0A3G5FFR4</accession>
<organism evidence="1 2">
    <name type="scientific">Tetragenococcus halophilus</name>
    <name type="common">Pediococcus halophilus</name>
    <dbReference type="NCBI Taxonomy" id="51669"/>
    <lineage>
        <taxon>Bacteria</taxon>
        <taxon>Bacillati</taxon>
        <taxon>Bacillota</taxon>
        <taxon>Bacilli</taxon>
        <taxon>Lactobacillales</taxon>
        <taxon>Enterococcaceae</taxon>
        <taxon>Tetragenococcus</taxon>
    </lineage>
</organism>
<proteinExistence type="predicted"/>
<protein>
    <submittedName>
        <fullName evidence="1">GrpB family protein</fullName>
    </submittedName>
</protein>
<evidence type="ECO:0000313" key="1">
    <source>
        <dbReference type="EMBL" id="AYW49149.1"/>
    </source>
</evidence>
<dbReference type="SUPFAM" id="SSF81301">
    <property type="entry name" value="Nucleotidyltransferase"/>
    <property type="match status" value="1"/>
</dbReference>
<dbReference type="AlphaFoldDB" id="A0A3G5FFR4"/>
<dbReference type="PANTHER" id="PTHR34822">
    <property type="entry name" value="GRPB DOMAIN PROTEIN (AFU_ORTHOLOGUE AFUA_1G01530)"/>
    <property type="match status" value="1"/>
</dbReference>
<dbReference type="InterPro" id="IPR007344">
    <property type="entry name" value="GrpB/CoaE"/>
</dbReference>
<dbReference type="InterPro" id="IPR043519">
    <property type="entry name" value="NT_sf"/>
</dbReference>
<dbReference type="EMBL" id="CP027768">
    <property type="protein sequence ID" value="AYW49149.1"/>
    <property type="molecule type" value="Genomic_DNA"/>
</dbReference>
<dbReference type="PANTHER" id="PTHR34822:SF1">
    <property type="entry name" value="GRPB FAMILY PROTEIN"/>
    <property type="match status" value="1"/>
</dbReference>
<name>A0A3G5FFR4_TETHA</name>
<gene>
    <name evidence="1" type="ORF">C7H83_00745</name>
</gene>